<evidence type="ECO:0000256" key="4">
    <source>
        <dbReference type="ARBA" id="ARBA00022777"/>
    </source>
</evidence>
<dbReference type="InterPro" id="IPR011611">
    <property type="entry name" value="PfkB_dom"/>
</dbReference>
<dbReference type="Pfam" id="PF00294">
    <property type="entry name" value="PfkB"/>
    <property type="match status" value="1"/>
</dbReference>
<gene>
    <name evidence="7" type="ORF">SAMN05421756_11337</name>
</gene>
<dbReference type="PANTHER" id="PTHR43085">
    <property type="entry name" value="HEXOKINASE FAMILY MEMBER"/>
    <property type="match status" value="1"/>
</dbReference>
<keyword evidence="3" id="KW-0547">Nucleotide-binding</keyword>
<dbReference type="OrthoDB" id="9795789at2"/>
<evidence type="ECO:0000313" key="7">
    <source>
        <dbReference type="EMBL" id="SER32619.1"/>
    </source>
</evidence>
<dbReference type="PANTHER" id="PTHR43085:SF1">
    <property type="entry name" value="PSEUDOURIDINE KINASE-RELATED"/>
    <property type="match status" value="1"/>
</dbReference>
<dbReference type="RefSeq" id="WP_091186614.1">
    <property type="nucleotide sequence ID" value="NZ_FOFA01000013.1"/>
</dbReference>
<protein>
    <submittedName>
        <fullName evidence="7">Fructokinase</fullName>
    </submittedName>
</protein>
<dbReference type="SUPFAM" id="SSF53613">
    <property type="entry name" value="Ribokinase-like"/>
    <property type="match status" value="1"/>
</dbReference>
<name>A0A1H9NAA6_9ACTN</name>
<sequence length="319" mass="32844">MTPPAGPTTSASVVVAGDAFVDLTSATTASGGPAYEPHPGGSCLNVAVGLGRLGVPTALLARVSDDGFGALLRDHLAGSGVARDLLLPSTDPTGLSVADVREGVASYRFYNAGTADRGLAGEHLRGVRLPDGAALHVGSVALAYEPQATTLGDLVEAEAGRRLVSLDPNVRPGVVEDPDRYRARIARWAALSDVVKVSDEDLAWLHPDEPVADVARRWLTARAGLVLVTSGADGAWAATPDLDARVATPTVTVVDTVGAGDAFMAATLAWLWRAGRLTKDGVRTLGQADLDALLALAVRVAADTCTRAGAEPPRWSLPA</sequence>
<evidence type="ECO:0000256" key="1">
    <source>
        <dbReference type="ARBA" id="ARBA00010688"/>
    </source>
</evidence>
<evidence type="ECO:0000256" key="2">
    <source>
        <dbReference type="ARBA" id="ARBA00022679"/>
    </source>
</evidence>
<keyword evidence="8" id="KW-1185">Reference proteome</keyword>
<evidence type="ECO:0000259" key="6">
    <source>
        <dbReference type="Pfam" id="PF00294"/>
    </source>
</evidence>
<dbReference type="CDD" id="cd01167">
    <property type="entry name" value="bac_FRK"/>
    <property type="match status" value="1"/>
</dbReference>
<feature type="domain" description="Carbohydrate kinase PfkB" evidence="6">
    <location>
        <begin position="12"/>
        <end position="313"/>
    </location>
</feature>
<accession>A0A1H9NAA6</accession>
<organism evidence="7 8">
    <name type="scientific">Microlunatus flavus</name>
    <dbReference type="NCBI Taxonomy" id="1036181"/>
    <lineage>
        <taxon>Bacteria</taxon>
        <taxon>Bacillati</taxon>
        <taxon>Actinomycetota</taxon>
        <taxon>Actinomycetes</taxon>
        <taxon>Propionibacteriales</taxon>
        <taxon>Propionibacteriaceae</taxon>
        <taxon>Microlunatus</taxon>
    </lineage>
</organism>
<dbReference type="GO" id="GO:0016301">
    <property type="term" value="F:kinase activity"/>
    <property type="evidence" value="ECO:0007669"/>
    <property type="project" value="UniProtKB-KW"/>
</dbReference>
<reference evidence="8" key="1">
    <citation type="submission" date="2016-10" db="EMBL/GenBank/DDBJ databases">
        <authorList>
            <person name="Varghese N."/>
            <person name="Submissions S."/>
        </authorList>
    </citation>
    <scope>NUCLEOTIDE SEQUENCE [LARGE SCALE GENOMIC DNA]</scope>
    <source>
        <strain evidence="8">CGMCC 4.6856</strain>
    </source>
</reference>
<dbReference type="EMBL" id="FOFA01000013">
    <property type="protein sequence ID" value="SER32619.1"/>
    <property type="molecule type" value="Genomic_DNA"/>
</dbReference>
<dbReference type="InterPro" id="IPR029056">
    <property type="entry name" value="Ribokinase-like"/>
</dbReference>
<dbReference type="Gene3D" id="3.40.1190.20">
    <property type="match status" value="1"/>
</dbReference>
<dbReference type="InterPro" id="IPR050306">
    <property type="entry name" value="PfkB_Carbo_kinase"/>
</dbReference>
<dbReference type="AlphaFoldDB" id="A0A1H9NAA6"/>
<dbReference type="Proteomes" id="UP000198504">
    <property type="component" value="Unassembled WGS sequence"/>
</dbReference>
<proteinExistence type="inferred from homology"/>
<keyword evidence="5" id="KW-0067">ATP-binding</keyword>
<evidence type="ECO:0000313" key="8">
    <source>
        <dbReference type="Proteomes" id="UP000198504"/>
    </source>
</evidence>
<evidence type="ECO:0000256" key="3">
    <source>
        <dbReference type="ARBA" id="ARBA00022741"/>
    </source>
</evidence>
<dbReference type="GO" id="GO:0005524">
    <property type="term" value="F:ATP binding"/>
    <property type="evidence" value="ECO:0007669"/>
    <property type="project" value="UniProtKB-KW"/>
</dbReference>
<evidence type="ECO:0000256" key="5">
    <source>
        <dbReference type="ARBA" id="ARBA00022840"/>
    </source>
</evidence>
<comment type="similarity">
    <text evidence="1">Belongs to the carbohydrate kinase PfkB family.</text>
</comment>
<dbReference type="STRING" id="1036181.SAMN05421756_11337"/>
<keyword evidence="4 7" id="KW-0418">Kinase</keyword>
<keyword evidence="2" id="KW-0808">Transferase</keyword>